<evidence type="ECO:0000313" key="2">
    <source>
        <dbReference type="Proteomes" id="UP000516437"/>
    </source>
</evidence>
<reference evidence="1 2" key="1">
    <citation type="journal article" date="2019" name="Plant Biotechnol. J.">
        <title>The red bayberry genome and genetic basis of sex determination.</title>
        <authorList>
            <person name="Jia H.M."/>
            <person name="Jia H.J."/>
            <person name="Cai Q.L."/>
            <person name="Wang Y."/>
            <person name="Zhao H.B."/>
            <person name="Yang W.F."/>
            <person name="Wang G.Y."/>
            <person name="Li Y.H."/>
            <person name="Zhan D.L."/>
            <person name="Shen Y.T."/>
            <person name="Niu Q.F."/>
            <person name="Chang L."/>
            <person name="Qiu J."/>
            <person name="Zhao L."/>
            <person name="Xie H.B."/>
            <person name="Fu W.Y."/>
            <person name="Jin J."/>
            <person name="Li X.W."/>
            <person name="Jiao Y."/>
            <person name="Zhou C.C."/>
            <person name="Tu T."/>
            <person name="Chai C.Y."/>
            <person name="Gao J.L."/>
            <person name="Fan L.J."/>
            <person name="van de Weg E."/>
            <person name="Wang J.Y."/>
            <person name="Gao Z.S."/>
        </authorList>
    </citation>
    <scope>NUCLEOTIDE SEQUENCE [LARGE SCALE GENOMIC DNA]</scope>
    <source>
        <tissue evidence="1">Leaves</tissue>
    </source>
</reference>
<sequence>MHSTIPPTDTDRQNVPTRIPADCRCTQRGKMDSNIKINFQLTVHGRLPRNQRDFNRLLPSFLMRLISSPDGTNHLHNVLTIALVDKFISNRPNGIQSNSNHQHHIRLLISLVDR</sequence>
<proteinExistence type="predicted"/>
<dbReference type="AlphaFoldDB" id="A0A6A1W068"/>
<comment type="caution">
    <text evidence="1">The sequence shown here is derived from an EMBL/GenBank/DDBJ whole genome shotgun (WGS) entry which is preliminary data.</text>
</comment>
<dbReference type="EMBL" id="RXIC02000021">
    <property type="protein sequence ID" value="KAB1218475.1"/>
    <property type="molecule type" value="Genomic_DNA"/>
</dbReference>
<keyword evidence="2" id="KW-1185">Reference proteome</keyword>
<evidence type="ECO:0000313" key="1">
    <source>
        <dbReference type="EMBL" id="KAB1218475.1"/>
    </source>
</evidence>
<dbReference type="Proteomes" id="UP000516437">
    <property type="component" value="Chromosome 3"/>
</dbReference>
<protein>
    <submittedName>
        <fullName evidence="1">Uncharacterized protein</fullName>
    </submittedName>
</protein>
<name>A0A6A1W068_9ROSI</name>
<organism evidence="1 2">
    <name type="scientific">Morella rubra</name>
    <name type="common">Chinese bayberry</name>
    <dbReference type="NCBI Taxonomy" id="262757"/>
    <lineage>
        <taxon>Eukaryota</taxon>
        <taxon>Viridiplantae</taxon>
        <taxon>Streptophyta</taxon>
        <taxon>Embryophyta</taxon>
        <taxon>Tracheophyta</taxon>
        <taxon>Spermatophyta</taxon>
        <taxon>Magnoliopsida</taxon>
        <taxon>eudicotyledons</taxon>
        <taxon>Gunneridae</taxon>
        <taxon>Pentapetalae</taxon>
        <taxon>rosids</taxon>
        <taxon>fabids</taxon>
        <taxon>Fagales</taxon>
        <taxon>Myricaceae</taxon>
        <taxon>Morella</taxon>
    </lineage>
</organism>
<accession>A0A6A1W068</accession>
<gene>
    <name evidence="1" type="ORF">CJ030_MR3G026355</name>
</gene>